<comment type="caution">
    <text evidence="3">The sequence shown here is derived from an EMBL/GenBank/DDBJ whole genome shotgun (WGS) entry which is preliminary data.</text>
</comment>
<feature type="compositionally biased region" description="Low complexity" evidence="1">
    <location>
        <begin position="120"/>
        <end position="134"/>
    </location>
</feature>
<dbReference type="PROSITE" id="PS51746">
    <property type="entry name" value="PPM_2"/>
    <property type="match status" value="1"/>
</dbReference>
<proteinExistence type="predicted"/>
<accession>A0ABW2CY51</accession>
<dbReference type="EMBL" id="JBHSXS010000059">
    <property type="protein sequence ID" value="MFC6886788.1"/>
    <property type="molecule type" value="Genomic_DNA"/>
</dbReference>
<feature type="compositionally biased region" description="Pro residues" evidence="1">
    <location>
        <begin position="436"/>
        <end position="448"/>
    </location>
</feature>
<gene>
    <name evidence="3" type="ORF">ACFQKB_43985</name>
</gene>
<evidence type="ECO:0000256" key="1">
    <source>
        <dbReference type="SAM" id="MobiDB-lite"/>
    </source>
</evidence>
<feature type="region of interest" description="Disordered" evidence="1">
    <location>
        <begin position="1"/>
        <end position="38"/>
    </location>
</feature>
<dbReference type="RefSeq" id="WP_378046142.1">
    <property type="nucleotide sequence ID" value="NZ_JBHSXE010000001.1"/>
</dbReference>
<protein>
    <submittedName>
        <fullName evidence="3">Protein phosphatase 2C domain-containing protein</fullName>
    </submittedName>
</protein>
<reference evidence="4" key="1">
    <citation type="journal article" date="2019" name="Int. J. Syst. Evol. Microbiol.">
        <title>The Global Catalogue of Microorganisms (GCM) 10K type strain sequencing project: providing services to taxonomists for standard genome sequencing and annotation.</title>
        <authorList>
            <consortium name="The Broad Institute Genomics Platform"/>
            <consortium name="The Broad Institute Genome Sequencing Center for Infectious Disease"/>
            <person name="Wu L."/>
            <person name="Ma J."/>
        </authorList>
    </citation>
    <scope>NUCLEOTIDE SEQUENCE [LARGE SCALE GENOMIC DNA]</scope>
    <source>
        <strain evidence="4">JCM 3369</strain>
    </source>
</reference>
<dbReference type="InterPro" id="IPR036457">
    <property type="entry name" value="PPM-type-like_dom_sf"/>
</dbReference>
<dbReference type="InterPro" id="IPR001932">
    <property type="entry name" value="PPM-type_phosphatase-like_dom"/>
</dbReference>
<feature type="compositionally biased region" description="Basic and acidic residues" evidence="1">
    <location>
        <begin position="1"/>
        <end position="12"/>
    </location>
</feature>
<dbReference type="Gene3D" id="3.60.40.10">
    <property type="entry name" value="PPM-type phosphatase domain"/>
    <property type="match status" value="1"/>
</dbReference>
<dbReference type="SUPFAM" id="SSF81606">
    <property type="entry name" value="PP2C-like"/>
    <property type="match status" value="1"/>
</dbReference>
<dbReference type="Pfam" id="PF12773">
    <property type="entry name" value="DZR"/>
    <property type="match status" value="1"/>
</dbReference>
<feature type="domain" description="PPM-type phosphatase" evidence="2">
    <location>
        <begin position="129"/>
        <end position="426"/>
    </location>
</feature>
<keyword evidence="4" id="KW-1185">Reference proteome</keyword>
<name>A0ABW2CY51_9ACTN</name>
<dbReference type="SMART" id="SM00331">
    <property type="entry name" value="PP2C_SIG"/>
    <property type="match status" value="1"/>
</dbReference>
<organism evidence="3 4">
    <name type="scientific">Actinomadura yumaensis</name>
    <dbReference type="NCBI Taxonomy" id="111807"/>
    <lineage>
        <taxon>Bacteria</taxon>
        <taxon>Bacillati</taxon>
        <taxon>Actinomycetota</taxon>
        <taxon>Actinomycetes</taxon>
        <taxon>Streptosporangiales</taxon>
        <taxon>Thermomonosporaceae</taxon>
        <taxon>Actinomadura</taxon>
    </lineage>
</organism>
<dbReference type="Pfam" id="PF13672">
    <property type="entry name" value="PP2C_2"/>
    <property type="match status" value="1"/>
</dbReference>
<evidence type="ECO:0000259" key="2">
    <source>
        <dbReference type="PROSITE" id="PS51746"/>
    </source>
</evidence>
<dbReference type="SMART" id="SM00332">
    <property type="entry name" value="PP2Cc"/>
    <property type="match status" value="1"/>
</dbReference>
<evidence type="ECO:0000313" key="4">
    <source>
        <dbReference type="Proteomes" id="UP001596380"/>
    </source>
</evidence>
<feature type="region of interest" description="Disordered" evidence="1">
    <location>
        <begin position="430"/>
        <end position="455"/>
    </location>
</feature>
<sequence>MDEHSVDEHDVNGHGAEAQGGEAQGGEAQGAEAQGGTKPAELACPTCGEVVYPGEDFCEACGGRLGNGPAPDSGGAPAAPGPSARVCAGCGGARIDADGYCETCGLRQPAERDHVELEVPSASGGDPPAAAGASDRGKRYSRNEDALAMAAHANGIAAVVCDGVGSSPHPEDASRAAADTGAADLVARLDAGEDPAAATREAALKAAAAVAALAPSPSESPSCTYVSAVTGPDSVTVGWIGDSRAYWLSGAAPGPAGPDGDGPDTAELSMAELTADDEDADGAGGGAASGPLDTADLDTADILALGPSRQLTDDDSWAAIMVAQGALTEAEAEAHPNAHVITAWLGGDAEDVRPHVRTFTPDGPGTLLVCSDGLWNYFPRAADLAALVGDPASGPAADPLGTARTLVRHALDAGGRDNITVAVIPIPARAEDAPSAAPPASPASPPDPSSTEHDR</sequence>
<feature type="region of interest" description="Disordered" evidence="1">
    <location>
        <begin position="118"/>
        <end position="138"/>
    </location>
</feature>
<dbReference type="Proteomes" id="UP001596380">
    <property type="component" value="Unassembled WGS sequence"/>
</dbReference>
<dbReference type="InterPro" id="IPR025874">
    <property type="entry name" value="DZR"/>
</dbReference>
<evidence type="ECO:0000313" key="3">
    <source>
        <dbReference type="EMBL" id="MFC6886788.1"/>
    </source>
</evidence>